<evidence type="ECO:0000256" key="3">
    <source>
        <dbReference type="ARBA" id="ARBA00022525"/>
    </source>
</evidence>
<reference evidence="5" key="2">
    <citation type="submission" date="2017-06" db="EMBL/GenBank/DDBJ databases">
        <title>The pomegranate genome and the genomics of punicalagin biosynthesis.</title>
        <authorList>
            <person name="Xu C."/>
        </authorList>
    </citation>
    <scope>NUCLEOTIDE SEQUENCE [LARGE SCALE GENOMIC DNA]</scope>
    <source>
        <tissue evidence="5">Fresh leaf</tissue>
    </source>
</reference>
<name>A0A218X623_PUNGR</name>
<proteinExistence type="inferred from homology"/>
<dbReference type="GO" id="GO:0048046">
    <property type="term" value="C:apoplast"/>
    <property type="evidence" value="ECO:0007669"/>
    <property type="project" value="UniProtKB-SubCell"/>
</dbReference>
<gene>
    <name evidence="5" type="ORF">CDL15_Pgr019664</name>
    <name evidence="6" type="ORF">CRG98_026727</name>
</gene>
<evidence type="ECO:0000313" key="5">
    <source>
        <dbReference type="EMBL" id="OWM80384.1"/>
    </source>
</evidence>
<feature type="signal peptide" evidence="4">
    <location>
        <begin position="1"/>
        <end position="22"/>
    </location>
</feature>
<evidence type="ECO:0000313" key="6">
    <source>
        <dbReference type="EMBL" id="PKI52896.1"/>
    </source>
</evidence>
<dbReference type="GeneID" id="116197152"/>
<dbReference type="STRING" id="22663.A0A218X623"/>
<dbReference type="InterPro" id="IPR004265">
    <property type="entry name" value="Dirigent"/>
</dbReference>
<evidence type="ECO:0000256" key="2">
    <source>
        <dbReference type="ARBA" id="ARBA00011738"/>
    </source>
</evidence>
<dbReference type="Proteomes" id="UP000233551">
    <property type="component" value="Unassembled WGS sequence"/>
</dbReference>
<comment type="function">
    <text evidence="4">Dirigent proteins impart stereoselectivity on the phenoxy radical-coupling reaction, yielding optically active lignans from two molecules of coniferyl alcohol in the biosynthesis of lignans, flavonolignans, and alkaloids and thus plays a central role in plant secondary metabolism.</text>
</comment>
<comment type="subcellular location">
    <subcellularLocation>
        <location evidence="4">Secreted</location>
        <location evidence="4">Extracellular space</location>
        <location evidence="4">Apoplast</location>
    </subcellularLocation>
</comment>
<dbReference type="Proteomes" id="UP000197138">
    <property type="component" value="Unassembled WGS sequence"/>
</dbReference>
<dbReference type="InterPro" id="IPR044859">
    <property type="entry name" value="Allene_oxi_cyc_Dirigent"/>
</dbReference>
<dbReference type="Gene3D" id="2.40.480.10">
    <property type="entry name" value="Allene oxide cyclase-like"/>
    <property type="match status" value="1"/>
</dbReference>
<dbReference type="AlphaFoldDB" id="A0A218X623"/>
<comment type="similarity">
    <text evidence="1 4">Belongs to the plant dirigent protein family.</text>
</comment>
<dbReference type="GO" id="GO:0009699">
    <property type="term" value="P:phenylpropanoid biosynthetic process"/>
    <property type="evidence" value="ECO:0007669"/>
    <property type="project" value="UniProtKB-ARBA"/>
</dbReference>
<evidence type="ECO:0000256" key="1">
    <source>
        <dbReference type="ARBA" id="ARBA00010746"/>
    </source>
</evidence>
<dbReference type="Pfam" id="PF03018">
    <property type="entry name" value="Dirigent"/>
    <property type="match status" value="1"/>
</dbReference>
<feature type="chain" id="PRO_5013981609" description="Dirigent protein" evidence="4">
    <location>
        <begin position="23"/>
        <end position="191"/>
    </location>
</feature>
<accession>A0A218X623</accession>
<dbReference type="EMBL" id="MTKT01002229">
    <property type="protein sequence ID" value="OWM80384.1"/>
    <property type="molecule type" value="Genomic_DNA"/>
</dbReference>
<reference evidence="7" key="1">
    <citation type="journal article" date="2017" name="Plant J.">
        <title>The pomegranate (Punica granatum L.) genome and the genomics of punicalagin biosynthesis.</title>
        <authorList>
            <person name="Qin G."/>
            <person name="Xu C."/>
            <person name="Ming R."/>
            <person name="Tang H."/>
            <person name="Guyot R."/>
            <person name="Kramer E.M."/>
            <person name="Hu Y."/>
            <person name="Yi X."/>
            <person name="Qi Y."/>
            <person name="Xu X."/>
            <person name="Gao Z."/>
            <person name="Pan H."/>
            <person name="Jian J."/>
            <person name="Tian Y."/>
            <person name="Yue Z."/>
            <person name="Xu Y."/>
        </authorList>
    </citation>
    <scope>NUCLEOTIDE SEQUENCE [LARGE SCALE GENOMIC DNA]</scope>
    <source>
        <strain evidence="7">cv. Dabenzi</strain>
    </source>
</reference>
<keyword evidence="4" id="KW-0052">Apoplast</keyword>
<reference evidence="6 8" key="3">
    <citation type="submission" date="2017-11" db="EMBL/GenBank/DDBJ databases">
        <title>De-novo sequencing of pomegranate (Punica granatum L.) genome.</title>
        <authorList>
            <person name="Akparov Z."/>
            <person name="Amiraslanov A."/>
            <person name="Hajiyeva S."/>
            <person name="Abbasov M."/>
            <person name="Kaur K."/>
            <person name="Hamwieh A."/>
            <person name="Solovyev V."/>
            <person name="Salamov A."/>
            <person name="Braich B."/>
            <person name="Kosarev P."/>
            <person name="Mahmoud A."/>
            <person name="Hajiyev E."/>
            <person name="Babayeva S."/>
            <person name="Izzatullayeva V."/>
            <person name="Mammadov A."/>
            <person name="Mammadov A."/>
            <person name="Sharifova S."/>
            <person name="Ojaghi J."/>
            <person name="Eynullazada K."/>
            <person name="Bayramov B."/>
            <person name="Abdulazimova A."/>
            <person name="Shahmuradov I."/>
        </authorList>
    </citation>
    <scope>NUCLEOTIDE SEQUENCE [LARGE SCALE GENOMIC DNA]</scope>
    <source>
        <strain evidence="6">AG2017</strain>
        <strain evidence="8">cv. AG2017</strain>
        <tissue evidence="6">Leaf</tissue>
    </source>
</reference>
<evidence type="ECO:0000256" key="4">
    <source>
        <dbReference type="RuleBase" id="RU363099"/>
    </source>
</evidence>
<keyword evidence="3 4" id="KW-0964">Secreted</keyword>
<comment type="subunit">
    <text evidence="2 4">Homodimer.</text>
</comment>
<dbReference type="EMBL" id="PGOL01001890">
    <property type="protein sequence ID" value="PKI52896.1"/>
    <property type="molecule type" value="Genomic_DNA"/>
</dbReference>
<dbReference type="PANTHER" id="PTHR21495">
    <property type="entry name" value="NUCLEOPORIN-RELATED"/>
    <property type="match status" value="1"/>
</dbReference>
<comment type="caution">
    <text evidence="5">The sequence shown here is derived from an EMBL/GenBank/DDBJ whole genome shotgun (WGS) entry which is preliminary data.</text>
</comment>
<keyword evidence="4" id="KW-0732">Signal</keyword>
<sequence>MERVVLALIVVATITALPLVQCTADDPMKVAHWFHAVLPLAKEKTTHLHFYLHDIVSGKNPTSIKIAQSPTSDKSPTLFGIVEMIDDVLTVGPDPNSKPVGRAQGIYGYAGKDSFSLLTNMNFVFTSKEYNGSTLSVLGNNPVLETYREMPITGGTGAFRLARGIVTSKTYSLNITSGDAIVEYSIMVLHY</sequence>
<evidence type="ECO:0000313" key="8">
    <source>
        <dbReference type="Proteomes" id="UP000233551"/>
    </source>
</evidence>
<organism evidence="5 7">
    <name type="scientific">Punica granatum</name>
    <name type="common">Pomegranate</name>
    <dbReference type="NCBI Taxonomy" id="22663"/>
    <lineage>
        <taxon>Eukaryota</taxon>
        <taxon>Viridiplantae</taxon>
        <taxon>Streptophyta</taxon>
        <taxon>Embryophyta</taxon>
        <taxon>Tracheophyta</taxon>
        <taxon>Spermatophyta</taxon>
        <taxon>Magnoliopsida</taxon>
        <taxon>eudicotyledons</taxon>
        <taxon>Gunneridae</taxon>
        <taxon>Pentapetalae</taxon>
        <taxon>rosids</taxon>
        <taxon>malvids</taxon>
        <taxon>Myrtales</taxon>
        <taxon>Lythraceae</taxon>
        <taxon>Punica</taxon>
    </lineage>
</organism>
<evidence type="ECO:0000313" key="7">
    <source>
        <dbReference type="Proteomes" id="UP000197138"/>
    </source>
</evidence>
<dbReference type="OrthoDB" id="1864232at2759"/>
<keyword evidence="8" id="KW-1185">Reference proteome</keyword>
<protein>
    <recommendedName>
        <fullName evidence="4">Dirigent protein</fullName>
    </recommendedName>
</protein>